<gene>
    <name evidence="1" type="ORF">C1752_02358</name>
</gene>
<organism evidence="1 2">
    <name type="scientific">Acaryochloris thomasi RCC1774</name>
    <dbReference type="NCBI Taxonomy" id="1764569"/>
    <lineage>
        <taxon>Bacteria</taxon>
        <taxon>Bacillati</taxon>
        <taxon>Cyanobacteriota</taxon>
        <taxon>Cyanophyceae</taxon>
        <taxon>Acaryochloridales</taxon>
        <taxon>Acaryochloridaceae</taxon>
        <taxon>Acaryochloris</taxon>
        <taxon>Acaryochloris thomasi</taxon>
    </lineage>
</organism>
<comment type="caution">
    <text evidence="1">The sequence shown here is derived from an EMBL/GenBank/DDBJ whole genome shotgun (WGS) entry which is preliminary data.</text>
</comment>
<dbReference type="EMBL" id="PQWO01000006">
    <property type="protein sequence ID" value="PZD73293.1"/>
    <property type="molecule type" value="Genomic_DNA"/>
</dbReference>
<dbReference type="RefSeq" id="WP_110986308.1">
    <property type="nucleotide sequence ID" value="NZ_CAWNWM010000006.1"/>
</dbReference>
<dbReference type="GO" id="GO:0051213">
    <property type="term" value="F:dioxygenase activity"/>
    <property type="evidence" value="ECO:0007669"/>
    <property type="project" value="UniProtKB-KW"/>
</dbReference>
<reference evidence="1 2" key="1">
    <citation type="journal article" date="2018" name="Sci. Rep.">
        <title>A novel species of the marine cyanobacterium Acaryochloris with a unique pigment content and lifestyle.</title>
        <authorList>
            <person name="Partensky F."/>
            <person name="Six C."/>
            <person name="Ratin M."/>
            <person name="Garczarek L."/>
            <person name="Vaulot D."/>
            <person name="Probert I."/>
            <person name="Calteau A."/>
            <person name="Gourvil P."/>
            <person name="Marie D."/>
            <person name="Grebert T."/>
            <person name="Bouchier C."/>
            <person name="Le Panse S."/>
            <person name="Gachenot M."/>
            <person name="Rodriguez F."/>
            <person name="Garrido J.L."/>
        </authorList>
    </citation>
    <scope>NUCLEOTIDE SEQUENCE [LARGE SCALE GENOMIC DNA]</scope>
    <source>
        <strain evidence="1 2">RCC1774</strain>
    </source>
</reference>
<dbReference type="InterPro" id="IPR014710">
    <property type="entry name" value="RmlC-like_jellyroll"/>
</dbReference>
<dbReference type="Gene3D" id="2.60.120.10">
    <property type="entry name" value="Jelly Rolls"/>
    <property type="match status" value="1"/>
</dbReference>
<keyword evidence="1" id="KW-0560">Oxidoreductase</keyword>
<proteinExistence type="predicted"/>
<dbReference type="Proteomes" id="UP000248857">
    <property type="component" value="Unassembled WGS sequence"/>
</dbReference>
<evidence type="ECO:0000313" key="1">
    <source>
        <dbReference type="EMBL" id="PZD73293.1"/>
    </source>
</evidence>
<dbReference type="AlphaFoldDB" id="A0A2W1JIG2"/>
<dbReference type="EC" id="1.13.11.-" evidence="1"/>
<protein>
    <submittedName>
        <fullName evidence="1">3-mercaptopropionate dioxygenase</fullName>
        <ecNumber evidence="1">1.13.11.-</ecNumber>
    </submittedName>
</protein>
<keyword evidence="1" id="KW-0223">Dioxygenase</keyword>
<evidence type="ECO:0000313" key="2">
    <source>
        <dbReference type="Proteomes" id="UP000248857"/>
    </source>
</evidence>
<accession>A0A2W1JIG2</accession>
<dbReference type="OrthoDB" id="7059163at2"/>
<name>A0A2W1JIG2_9CYAN</name>
<dbReference type="InterPro" id="IPR011051">
    <property type="entry name" value="RmlC_Cupin_sf"/>
</dbReference>
<dbReference type="SUPFAM" id="SSF51182">
    <property type="entry name" value="RmlC-like cupins"/>
    <property type="match status" value="1"/>
</dbReference>
<keyword evidence="2" id="KW-1185">Reference proteome</keyword>
<sequence length="222" mass="25345">MDHSHMPSSALLEVGKSGICRPMQPPSQNIEHFPQRDPYRFCRFLCDLEDLVETVSDDCDRIRIAALLVQRLLAQAHWIMPSCPEPEPNKGLAIQRLYREPGYPFTIKLVSWLPGIKSPVHNHAAWSIVAIIGDATCGHERNQFWHRQDDGRQPDYAQLQPAEQHTLKPGNILGLMPDAIHSVEQLSAPHSQKPTYTFNVYGKADLKRRYIFDPATNRLKNH</sequence>